<feature type="chain" id="PRO_5040494771" description="CFEM domain-containing protein" evidence="16">
    <location>
        <begin position="20"/>
        <end position="432"/>
    </location>
</feature>
<dbReference type="EMBL" id="JAGPUO010000020">
    <property type="protein sequence ID" value="KAG5656794.1"/>
    <property type="molecule type" value="Genomic_DNA"/>
</dbReference>
<feature type="compositionally biased region" description="Basic and acidic residues" evidence="14">
    <location>
        <begin position="393"/>
        <end position="410"/>
    </location>
</feature>
<evidence type="ECO:0000256" key="15">
    <source>
        <dbReference type="SAM" id="Phobius"/>
    </source>
</evidence>
<evidence type="ECO:0000256" key="11">
    <source>
        <dbReference type="ARBA" id="ARBA00023157"/>
    </source>
</evidence>
<keyword evidence="7 15" id="KW-0812">Transmembrane</keyword>
<comment type="subcellular location">
    <subcellularLocation>
        <location evidence="2">Membrane</location>
        <topology evidence="2">Lipid-anchor</topology>
        <topology evidence="2">GPI-anchor</topology>
    </subcellularLocation>
    <subcellularLocation>
        <location evidence="1">Membrane</location>
        <topology evidence="1">Multi-pass membrane protein</topology>
    </subcellularLocation>
    <subcellularLocation>
        <location evidence="3">Secreted</location>
    </subcellularLocation>
</comment>
<dbReference type="Pfam" id="PF05730">
    <property type="entry name" value="CFEM"/>
    <property type="match status" value="1"/>
</dbReference>
<sequence length="432" mass="48638">MNLLLLLVTWACLIPQVFCYDATQFLSQIPQCAGDCLLYLASNSTCGLDVECLCADTKLQTQVKSCVQANCLPIESLSTLKATSVACKYPVRDKHTQFNILAVVLCVVTGIMVGLRFFEKLRYEKKFRSEDCLVAFCFALTLTNTITCIYGLSGNGLGRDTWMFSPDTVTAFLMYLYIGQTIYATEVFVTKICVTLFYLRIFPIPNVQRLLWGTIGLSVVCLVAFDILAITQCQPISFFWQGWDKLHEGHCIGVNPLGWAIAGVSIIMDFWMLGIPLFQIIKLQMKWQRKLAVACMFIVGTFVTVVSILRLRYLVAFGKSSNPLWDSFDAIYWTSIETNVGIWCICMPDLRILIRKAFPRLRSSIENGSSDPSQGSDPRSRHQGKSINNKSVHAHETVYKMKSTQGHDRTSSSSQTELVDIRTFTHNTRSMV</sequence>
<feature type="transmembrane region" description="Helical" evidence="15">
    <location>
        <begin position="291"/>
        <end position="311"/>
    </location>
</feature>
<dbReference type="GO" id="GO:0098552">
    <property type="term" value="C:side of membrane"/>
    <property type="evidence" value="ECO:0007669"/>
    <property type="project" value="UniProtKB-KW"/>
</dbReference>
<comment type="similarity">
    <text evidence="13">Belongs to the SAT4 family.</text>
</comment>
<evidence type="ECO:0000256" key="4">
    <source>
        <dbReference type="ARBA" id="ARBA00010031"/>
    </source>
</evidence>
<gene>
    <name evidence="18" type="ORF">KAF25_010347</name>
</gene>
<evidence type="ECO:0000256" key="14">
    <source>
        <dbReference type="SAM" id="MobiDB-lite"/>
    </source>
</evidence>
<feature type="transmembrane region" description="Helical" evidence="15">
    <location>
        <begin position="130"/>
        <end position="152"/>
    </location>
</feature>
<feature type="transmembrane region" description="Helical" evidence="15">
    <location>
        <begin position="172"/>
        <end position="198"/>
    </location>
</feature>
<proteinExistence type="inferred from homology"/>
<dbReference type="InterPro" id="IPR052337">
    <property type="entry name" value="SAT4-like"/>
</dbReference>
<dbReference type="AlphaFoldDB" id="A0A9P7GVC9"/>
<dbReference type="InterPro" id="IPR008427">
    <property type="entry name" value="Extracellular_membr_CFEM_dom"/>
</dbReference>
<feature type="transmembrane region" description="Helical" evidence="15">
    <location>
        <begin position="210"/>
        <end position="237"/>
    </location>
</feature>
<keyword evidence="9 15" id="KW-1133">Transmembrane helix</keyword>
<evidence type="ECO:0000256" key="16">
    <source>
        <dbReference type="SAM" id="SignalP"/>
    </source>
</evidence>
<protein>
    <recommendedName>
        <fullName evidence="17">CFEM domain-containing protein</fullName>
    </recommendedName>
</protein>
<organism evidence="18 19">
    <name type="scientific">Fusarium avenaceum</name>
    <dbReference type="NCBI Taxonomy" id="40199"/>
    <lineage>
        <taxon>Eukaryota</taxon>
        <taxon>Fungi</taxon>
        <taxon>Dikarya</taxon>
        <taxon>Ascomycota</taxon>
        <taxon>Pezizomycotina</taxon>
        <taxon>Sordariomycetes</taxon>
        <taxon>Hypocreomycetidae</taxon>
        <taxon>Hypocreales</taxon>
        <taxon>Nectriaceae</taxon>
        <taxon>Fusarium</taxon>
        <taxon>Fusarium tricinctum species complex</taxon>
    </lineage>
</organism>
<dbReference type="InterPro" id="IPR049326">
    <property type="entry name" value="Rhodopsin_dom_fungi"/>
</dbReference>
<evidence type="ECO:0000256" key="10">
    <source>
        <dbReference type="ARBA" id="ARBA00023136"/>
    </source>
</evidence>
<dbReference type="Pfam" id="PF20684">
    <property type="entry name" value="Fung_rhodopsin"/>
    <property type="match status" value="1"/>
</dbReference>
<feature type="transmembrane region" description="Helical" evidence="15">
    <location>
        <begin position="98"/>
        <end position="118"/>
    </location>
</feature>
<feature type="domain" description="CFEM" evidence="17">
    <location>
        <begin position="25"/>
        <end position="88"/>
    </location>
</feature>
<dbReference type="PANTHER" id="PTHR33048">
    <property type="entry name" value="PTH11-LIKE INTEGRAL MEMBRANE PROTEIN (AFU_ORTHOLOGUE AFUA_5G11245)"/>
    <property type="match status" value="1"/>
</dbReference>
<name>A0A9P7GVC9_9HYPO</name>
<evidence type="ECO:0000256" key="2">
    <source>
        <dbReference type="ARBA" id="ARBA00004589"/>
    </source>
</evidence>
<evidence type="ECO:0000256" key="6">
    <source>
        <dbReference type="ARBA" id="ARBA00022622"/>
    </source>
</evidence>
<evidence type="ECO:0000256" key="1">
    <source>
        <dbReference type="ARBA" id="ARBA00004141"/>
    </source>
</evidence>
<keyword evidence="8 16" id="KW-0732">Signal</keyword>
<keyword evidence="11" id="KW-1015">Disulfide bond</keyword>
<feature type="compositionally biased region" description="Polar residues" evidence="14">
    <location>
        <begin position="365"/>
        <end position="377"/>
    </location>
</feature>
<evidence type="ECO:0000313" key="19">
    <source>
        <dbReference type="Proteomes" id="UP000782241"/>
    </source>
</evidence>
<keyword evidence="5" id="KW-0964">Secreted</keyword>
<evidence type="ECO:0000256" key="7">
    <source>
        <dbReference type="ARBA" id="ARBA00022692"/>
    </source>
</evidence>
<keyword evidence="6" id="KW-0336">GPI-anchor</keyword>
<keyword evidence="19" id="KW-1185">Reference proteome</keyword>
<accession>A0A9P7GVC9</accession>
<feature type="signal peptide" evidence="16">
    <location>
        <begin position="1"/>
        <end position="19"/>
    </location>
</feature>
<dbReference type="SMART" id="SM00747">
    <property type="entry name" value="CFEM"/>
    <property type="match status" value="1"/>
</dbReference>
<dbReference type="Proteomes" id="UP000782241">
    <property type="component" value="Unassembled WGS sequence"/>
</dbReference>
<dbReference type="PANTHER" id="PTHR33048:SF143">
    <property type="entry name" value="EXTRACELLULAR MEMBRANE PROTEIN CFEM DOMAIN-CONTAINING PROTEIN-RELATED"/>
    <property type="match status" value="1"/>
</dbReference>
<feature type="transmembrane region" description="Helical" evidence="15">
    <location>
        <begin position="257"/>
        <end position="279"/>
    </location>
</feature>
<evidence type="ECO:0000256" key="5">
    <source>
        <dbReference type="ARBA" id="ARBA00022525"/>
    </source>
</evidence>
<dbReference type="GO" id="GO:0005576">
    <property type="term" value="C:extracellular region"/>
    <property type="evidence" value="ECO:0007669"/>
    <property type="project" value="UniProtKB-SubCell"/>
</dbReference>
<evidence type="ECO:0000256" key="9">
    <source>
        <dbReference type="ARBA" id="ARBA00022989"/>
    </source>
</evidence>
<feature type="region of interest" description="Disordered" evidence="14">
    <location>
        <begin position="365"/>
        <end position="432"/>
    </location>
</feature>
<evidence type="ECO:0000256" key="12">
    <source>
        <dbReference type="ARBA" id="ARBA00023288"/>
    </source>
</evidence>
<comment type="similarity">
    <text evidence="4">Belongs to the RBT5 family.</text>
</comment>
<keyword evidence="10 15" id="KW-0472">Membrane</keyword>
<keyword evidence="6" id="KW-0325">Glycoprotein</keyword>
<evidence type="ECO:0000256" key="13">
    <source>
        <dbReference type="ARBA" id="ARBA00038359"/>
    </source>
</evidence>
<evidence type="ECO:0000256" key="3">
    <source>
        <dbReference type="ARBA" id="ARBA00004613"/>
    </source>
</evidence>
<feature type="transmembrane region" description="Helical" evidence="15">
    <location>
        <begin position="331"/>
        <end position="354"/>
    </location>
</feature>
<evidence type="ECO:0000259" key="17">
    <source>
        <dbReference type="SMART" id="SM00747"/>
    </source>
</evidence>
<keyword evidence="12" id="KW-0449">Lipoprotein</keyword>
<comment type="caution">
    <text evidence="18">The sequence shown here is derived from an EMBL/GenBank/DDBJ whole genome shotgun (WGS) entry which is preliminary data.</text>
</comment>
<evidence type="ECO:0000256" key="8">
    <source>
        <dbReference type="ARBA" id="ARBA00022729"/>
    </source>
</evidence>
<evidence type="ECO:0000313" key="18">
    <source>
        <dbReference type="EMBL" id="KAG5656794.1"/>
    </source>
</evidence>
<reference evidence="18" key="1">
    <citation type="submission" date="2021-04" db="EMBL/GenBank/DDBJ databases">
        <title>Draft genome of Fusarium avenaceum strain F156N33, isolated from an atmospheric sample in Virginia.</title>
        <authorList>
            <person name="Yang S."/>
            <person name="Vinatzer B.A."/>
            <person name="Coleman J."/>
        </authorList>
    </citation>
    <scope>NUCLEOTIDE SEQUENCE</scope>
    <source>
        <strain evidence="18">F156N33</strain>
    </source>
</reference>